<dbReference type="SUPFAM" id="SSF53613">
    <property type="entry name" value="Ribokinase-like"/>
    <property type="match status" value="1"/>
</dbReference>
<dbReference type="Proteomes" id="UP000722750">
    <property type="component" value="Unassembled WGS sequence"/>
</dbReference>
<dbReference type="PRINTS" id="PR00990">
    <property type="entry name" value="RIBOKINASE"/>
</dbReference>
<evidence type="ECO:0000313" key="4">
    <source>
        <dbReference type="EMBL" id="MBS1257569.1"/>
    </source>
</evidence>
<protein>
    <submittedName>
        <fullName evidence="4">Sulfofructose kinase</fullName>
    </submittedName>
</protein>
<feature type="domain" description="Carbohydrate kinase PfkB" evidence="3">
    <location>
        <begin position="5"/>
        <end position="288"/>
    </location>
</feature>
<dbReference type="Gene3D" id="3.40.1190.20">
    <property type="match status" value="1"/>
</dbReference>
<evidence type="ECO:0000313" key="5">
    <source>
        <dbReference type="Proteomes" id="UP000722750"/>
    </source>
</evidence>
<comment type="caution">
    <text evidence="4">The sequence shown here is derived from an EMBL/GenBank/DDBJ whole genome shotgun (WGS) entry which is preliminary data.</text>
</comment>
<proteinExistence type="predicted"/>
<dbReference type="GO" id="GO:0016301">
    <property type="term" value="F:kinase activity"/>
    <property type="evidence" value="ECO:0007669"/>
    <property type="project" value="UniProtKB-KW"/>
</dbReference>
<dbReference type="InterPro" id="IPR029056">
    <property type="entry name" value="Ribokinase-like"/>
</dbReference>
<dbReference type="InterPro" id="IPR011611">
    <property type="entry name" value="PfkB_dom"/>
</dbReference>
<dbReference type="PANTHER" id="PTHR42774:SF3">
    <property type="entry name" value="KETOHEXOKINASE"/>
    <property type="match status" value="1"/>
</dbReference>
<organism evidence="4 5">
    <name type="scientific">Candidatus Scalindua arabica</name>
    <dbReference type="NCBI Taxonomy" id="1127984"/>
    <lineage>
        <taxon>Bacteria</taxon>
        <taxon>Pseudomonadati</taxon>
        <taxon>Planctomycetota</taxon>
        <taxon>Candidatus Brocadiia</taxon>
        <taxon>Candidatus Brocadiales</taxon>
        <taxon>Candidatus Scalinduaceae</taxon>
        <taxon>Candidatus Scalindua</taxon>
    </lineage>
</organism>
<accession>A0A941W083</accession>
<keyword evidence="1" id="KW-0808">Transferase</keyword>
<dbReference type="InterPro" id="IPR002139">
    <property type="entry name" value="Ribo/fructo_kinase"/>
</dbReference>
<dbReference type="AlphaFoldDB" id="A0A941W083"/>
<evidence type="ECO:0000256" key="1">
    <source>
        <dbReference type="ARBA" id="ARBA00022679"/>
    </source>
</evidence>
<dbReference type="EMBL" id="JAANXD010000027">
    <property type="protein sequence ID" value="MBS1257569.1"/>
    <property type="molecule type" value="Genomic_DNA"/>
</dbReference>
<evidence type="ECO:0000259" key="3">
    <source>
        <dbReference type="Pfam" id="PF00294"/>
    </source>
</evidence>
<name>A0A941W083_9BACT</name>
<dbReference type="InterPro" id="IPR052562">
    <property type="entry name" value="Ketohexokinase-related"/>
</dbReference>
<gene>
    <name evidence="4" type="ORF">MAG551_00613</name>
</gene>
<sequence>MNYDVVGLGQCCIDYLGVVGQYPDINEKSEIRDLTVQGGGPVATAMVTLARLGARTAFVGKISDDYFGDLIKESLTSEFVNIDNIIVEKDKRSQFAFITIEKETGKRTIFWSKATVTPLRPDEVNRNLISTAKILLLDGLMKEGSLEAAKHARDAGVTVVIDAGSMREGSLELIKMSDYFIASEDFAKQYYNGNDPKAAAMDLLESGAENVIVTLGEKGSISVSRKSYLYQPSFKVKAVDTTGCGDVFHGAFIFGLLQRWDLNKIMRFASAAAALKCREIGGRTAIPDLREVEEFLENENL</sequence>
<keyword evidence="2 4" id="KW-0418">Kinase</keyword>
<dbReference type="PANTHER" id="PTHR42774">
    <property type="entry name" value="PHOSPHOTRANSFERASE SYSTEM TRANSPORT PROTEIN"/>
    <property type="match status" value="1"/>
</dbReference>
<reference evidence="4" key="1">
    <citation type="journal article" date="2021" name="ISME J.">
        <title>Fine-scale metabolic discontinuity in a stratified prokaryote microbiome of a Red Sea deep halocline.</title>
        <authorList>
            <person name="Michoud G."/>
            <person name="Ngugi D.K."/>
            <person name="Barozzi A."/>
            <person name="Merlino G."/>
            <person name="Calleja M.L."/>
            <person name="Delgado-Huertas A."/>
            <person name="Moran X.A.G."/>
            <person name="Daffonchio D."/>
        </authorList>
    </citation>
    <scope>NUCLEOTIDE SEQUENCE</scope>
    <source>
        <strain evidence="4">SuakinDeep_MAG55_1</strain>
    </source>
</reference>
<evidence type="ECO:0000256" key="2">
    <source>
        <dbReference type="ARBA" id="ARBA00022777"/>
    </source>
</evidence>
<dbReference type="Pfam" id="PF00294">
    <property type="entry name" value="PfkB"/>
    <property type="match status" value="1"/>
</dbReference>